<dbReference type="GO" id="GO:0005737">
    <property type="term" value="C:cytoplasm"/>
    <property type="evidence" value="ECO:0007669"/>
    <property type="project" value="UniProtKB-SubCell"/>
</dbReference>
<dbReference type="Pfam" id="PF17770">
    <property type="entry name" value="RNase_J_C"/>
    <property type="match status" value="1"/>
</dbReference>
<dbReference type="InterPro" id="IPR030854">
    <property type="entry name" value="RNase_J_bac"/>
</dbReference>
<evidence type="ECO:0000256" key="5">
    <source>
        <dbReference type="HAMAP-Rule" id="MF_01491"/>
    </source>
</evidence>
<keyword evidence="2 5" id="KW-0540">Nuclease</keyword>
<dbReference type="PANTHER" id="PTHR43694">
    <property type="entry name" value="RIBONUCLEASE J"/>
    <property type="match status" value="1"/>
</dbReference>
<comment type="subunit">
    <text evidence="5">Homodimer, may be a subunit of the RNA degradosome.</text>
</comment>
<feature type="binding site" evidence="8">
    <location>
        <position position="107"/>
    </location>
    <ligand>
        <name>Ca(2+)</name>
        <dbReference type="ChEBI" id="CHEBI:29108"/>
    </ligand>
</feature>
<dbReference type="Gene3D" id="3.10.20.580">
    <property type="match status" value="1"/>
</dbReference>
<keyword evidence="3 5" id="KW-0269">Exonuclease</keyword>
<dbReference type="InterPro" id="IPR036866">
    <property type="entry name" value="RibonucZ/Hydroxyglut_hydro"/>
</dbReference>
<dbReference type="Proteomes" id="UP000229383">
    <property type="component" value="Unassembled WGS sequence"/>
</dbReference>
<dbReference type="Gene3D" id="3.40.50.10710">
    <property type="entry name" value="Metallo-hydrolase/oxidoreductase"/>
    <property type="match status" value="1"/>
</dbReference>
<dbReference type="Gene3D" id="3.60.15.10">
    <property type="entry name" value="Ribonuclease Z/Hydroxyacylglutathione hydrolase-like"/>
    <property type="match status" value="1"/>
</dbReference>
<keyword evidence="8" id="KW-0106">Calcium</keyword>
<feature type="region of interest" description="Disordered" evidence="9">
    <location>
        <begin position="1"/>
        <end position="26"/>
    </location>
</feature>
<dbReference type="InterPro" id="IPR055132">
    <property type="entry name" value="RNase_J_b_CASP"/>
</dbReference>
<dbReference type="InterPro" id="IPR042173">
    <property type="entry name" value="RNase_J_2"/>
</dbReference>
<dbReference type="NCBIfam" id="TIGR00649">
    <property type="entry name" value="MG423"/>
    <property type="match status" value="1"/>
</dbReference>
<dbReference type="GO" id="GO:0004534">
    <property type="term" value="F:5'-3' RNA exonuclease activity"/>
    <property type="evidence" value="ECO:0007669"/>
    <property type="project" value="UniProtKB-UniRule"/>
</dbReference>
<evidence type="ECO:0000256" key="3">
    <source>
        <dbReference type="ARBA" id="ARBA00022839"/>
    </source>
</evidence>
<feature type="binding site" evidence="8">
    <location>
        <position position="130"/>
    </location>
    <ligand>
        <name>Zn(2+)</name>
        <dbReference type="ChEBI" id="CHEBI:29105"/>
        <label>1</label>
        <note>catalytic</note>
    </ligand>
</feature>
<dbReference type="Pfam" id="PF12706">
    <property type="entry name" value="Lactamase_B_2"/>
    <property type="match status" value="1"/>
</dbReference>
<evidence type="ECO:0000313" key="12">
    <source>
        <dbReference type="Proteomes" id="UP000229383"/>
    </source>
</evidence>
<comment type="subcellular location">
    <subcellularLocation>
        <location evidence="5">Cytoplasm</location>
    </subcellularLocation>
</comment>
<evidence type="ECO:0000256" key="2">
    <source>
        <dbReference type="ARBA" id="ARBA00022722"/>
    </source>
</evidence>
<feature type="binding site" evidence="7">
    <location>
        <begin position="424"/>
        <end position="428"/>
    </location>
    <ligand>
        <name>substrate</name>
    </ligand>
</feature>
<comment type="caution">
    <text evidence="5">Lacks conserved residue(s) required for the propagation of feature annotation.</text>
</comment>
<feature type="binding site" evidence="8">
    <location>
        <position position="135"/>
    </location>
    <ligand>
        <name>Zn(2+)</name>
        <dbReference type="ChEBI" id="CHEBI:29105"/>
        <label>1</label>
        <note>catalytic</note>
    </ligand>
</feature>
<keyword evidence="5" id="KW-0698">rRNA processing</keyword>
<evidence type="ECO:0000256" key="7">
    <source>
        <dbReference type="PIRSR" id="PIRSR004803-2"/>
    </source>
</evidence>
<dbReference type="GO" id="GO:0008270">
    <property type="term" value="F:zinc ion binding"/>
    <property type="evidence" value="ECO:0007669"/>
    <property type="project" value="InterPro"/>
</dbReference>
<feature type="binding site" evidence="8">
    <location>
        <position position="105"/>
    </location>
    <ligand>
        <name>Ca(2+)</name>
        <dbReference type="ChEBI" id="CHEBI:29108"/>
    </ligand>
</feature>
<evidence type="ECO:0000259" key="10">
    <source>
        <dbReference type="SMART" id="SM00849"/>
    </source>
</evidence>
<evidence type="ECO:0000313" key="11">
    <source>
        <dbReference type="EMBL" id="PIR70676.1"/>
    </source>
</evidence>
<feature type="binding site" evidence="8">
    <location>
        <position position="134"/>
    </location>
    <ligand>
        <name>Zn(2+)</name>
        <dbReference type="ChEBI" id="CHEBI:29105"/>
        <label>1</label>
        <note>catalytic</note>
    </ligand>
</feature>
<evidence type="ECO:0000256" key="6">
    <source>
        <dbReference type="PIRSR" id="PIRSR004803-1"/>
    </source>
</evidence>
<dbReference type="AlphaFoldDB" id="A0A2H0TGJ3"/>
<keyword evidence="5" id="KW-0255">Endonuclease</keyword>
<comment type="function">
    <text evidence="5">An RNase that has 5'-3' exonuclease and possibly endonuclease activity. Involved in maturation of rRNA and in some organisms also mRNA maturation and/or decay.</text>
</comment>
<dbReference type="InterPro" id="IPR001279">
    <property type="entry name" value="Metallo-B-lactamas"/>
</dbReference>
<dbReference type="SMART" id="SM00849">
    <property type="entry name" value="Lactamase_B"/>
    <property type="match status" value="1"/>
</dbReference>
<feature type="active site" description="Proton donor" evidence="6">
    <location>
        <position position="255"/>
    </location>
</feature>
<dbReference type="GO" id="GO:0004521">
    <property type="term" value="F:RNA endonuclease activity"/>
    <property type="evidence" value="ECO:0007669"/>
    <property type="project" value="UniProtKB-UniRule"/>
</dbReference>
<feature type="binding site" evidence="8">
    <location>
        <position position="132"/>
    </location>
    <ligand>
        <name>Zn(2+)</name>
        <dbReference type="ChEBI" id="CHEBI:29105"/>
        <label>1</label>
        <note>catalytic</note>
    </ligand>
</feature>
<feature type="domain" description="Metallo-beta-lactamase" evidence="10">
    <location>
        <begin position="70"/>
        <end position="275"/>
    </location>
</feature>
<dbReference type="Pfam" id="PF22505">
    <property type="entry name" value="RNase_J_b_CASP"/>
    <property type="match status" value="1"/>
</dbReference>
<protein>
    <recommendedName>
        <fullName evidence="5">Ribonuclease J</fullName>
        <shortName evidence="5">RNase J</shortName>
        <ecNumber evidence="5">3.1.-.-</ecNumber>
    </recommendedName>
</protein>
<keyword evidence="5" id="KW-0378">Hydrolase</keyword>
<dbReference type="PANTHER" id="PTHR43694:SF1">
    <property type="entry name" value="RIBONUCLEASE J"/>
    <property type="match status" value="1"/>
</dbReference>
<feature type="active site" description="Proton acceptor" evidence="6">
    <location>
        <position position="428"/>
    </location>
</feature>
<dbReference type="EMBL" id="PFCN01000003">
    <property type="protein sequence ID" value="PIR70676.1"/>
    <property type="molecule type" value="Genomic_DNA"/>
</dbReference>
<dbReference type="GO" id="GO:0003723">
    <property type="term" value="F:RNA binding"/>
    <property type="evidence" value="ECO:0007669"/>
    <property type="project" value="UniProtKB-UniRule"/>
</dbReference>
<comment type="cofactor">
    <cofactor evidence="8">
        <name>Zn(2+)</name>
        <dbReference type="ChEBI" id="CHEBI:29105"/>
    </cofactor>
    <text evidence="8">Binds 2 Zn(2+) ions per subunit. It is not clear if Zn(2+) or Mg(2+) is physiologically important.</text>
</comment>
<feature type="binding site" evidence="8">
    <location>
        <position position="504"/>
    </location>
    <ligand>
        <name>Ca(2+)</name>
        <dbReference type="ChEBI" id="CHEBI:29108"/>
    </ligand>
</feature>
<evidence type="ECO:0000256" key="8">
    <source>
        <dbReference type="PIRSR" id="PIRSR004803-3"/>
    </source>
</evidence>
<dbReference type="InterPro" id="IPR041636">
    <property type="entry name" value="RNase_J_C"/>
</dbReference>
<keyword evidence="8" id="KW-0479">Metal-binding</keyword>
<reference evidence="12" key="1">
    <citation type="submission" date="2017-09" db="EMBL/GenBank/DDBJ databases">
        <title>Depth-based differentiation of microbial function through sediment-hosted aquifers and enrichment of novel symbionts in the deep terrestrial subsurface.</title>
        <authorList>
            <person name="Probst A.J."/>
            <person name="Ladd B."/>
            <person name="Jarett J.K."/>
            <person name="Geller-Mcgrath D.E."/>
            <person name="Sieber C.M.K."/>
            <person name="Emerson J.B."/>
            <person name="Anantharaman K."/>
            <person name="Thomas B.C."/>
            <person name="Malmstrom R."/>
            <person name="Stieglmeier M."/>
            <person name="Klingl A."/>
            <person name="Woyke T."/>
            <person name="Ryan C.M."/>
            <person name="Banfield J.F."/>
        </authorList>
    </citation>
    <scope>NUCLEOTIDE SEQUENCE [LARGE SCALE GENOMIC DNA]</scope>
</reference>
<evidence type="ECO:0000256" key="1">
    <source>
        <dbReference type="ARBA" id="ARBA00022490"/>
    </source>
</evidence>
<feature type="binding site" evidence="8">
    <location>
        <position position="223"/>
    </location>
    <ligand>
        <name>Zn(2+)</name>
        <dbReference type="ChEBI" id="CHEBI:29105"/>
        <label>1</label>
        <note>catalytic</note>
    </ligand>
</feature>
<dbReference type="InterPro" id="IPR004613">
    <property type="entry name" value="RNase_J"/>
</dbReference>
<accession>A0A2H0TGJ3</accession>
<proteinExistence type="inferred from homology"/>
<gene>
    <name evidence="5" type="primary">rnj</name>
    <name evidence="11" type="ORF">COU46_00245</name>
</gene>
<comment type="similarity">
    <text evidence="5">Belongs to the metallo-beta-lactamase superfamily. RNA-metabolizing metallo-beta-lactamase-like family. Bacterial RNase J subfamily.</text>
</comment>
<dbReference type="SUPFAM" id="SSF56281">
    <property type="entry name" value="Metallo-hydrolase/oxidoreductase"/>
    <property type="match status" value="1"/>
</dbReference>
<sequence>MTEKNIRRTSQPQRKKPEGKFTKTSGRLEAPEMELFGIKKAVSIQKIAPPKGSPNAKVRVIPLGGLEEVGRNMMYLEYSDPGSPFNGDIIIIDMGLQFPEENMPGIDLIIPNIKSLINKKHKIKGVIITHAHYDHMGAIPYLMPELKPTIPMFGTDLTLALIAKRQEEYQSPRIHLNFNEINNDTKLDLGAFHLEFFGVSHNIPGAVGVVVHSPVGTILHTGDFKIDQKSKISGTTEMDKLKAFGEKGVLLLMSDSTNAREPGHQYSEVEIQMEMDTIIKNAPGRLIIGTFASLLGRLNEIFQLAEKYDKRVVVDGRSMKSNIEIARRLGYMRINQALMIDISEIKKYPSQKIIILATGAQGEENAVLMRIVTRRHKILHIEPGDTVVFSSSVIPGNERSVQYLTDKLYRDGAEVINYKMLDIHAGGHAKQEDLKNLIRTVKPKFLMPIEGNHSFLRIHSKIAQAAGMTKDKIIISDNGRVVEVSKGKVEMTKEYVPANYIMVDGLGVGDVQEVVLRDRQALAEDGIFVIIAVVDSQSGKVRGSPDIISRGFVYLRESKELLFQTRQIIKRIIEDSTNNMHPVNWDWVKTSLRDKVGQFLFTKTERRPMVLPVVIEV</sequence>
<dbReference type="HAMAP" id="MF_01491">
    <property type="entry name" value="RNase_J_bact"/>
    <property type="match status" value="1"/>
</dbReference>
<name>A0A2H0TGJ3_9BACT</name>
<keyword evidence="8" id="KW-0862">Zinc</keyword>
<feature type="binding site" evidence="8">
    <location>
        <position position="201"/>
    </location>
    <ligand>
        <name>Zn(2+)</name>
        <dbReference type="ChEBI" id="CHEBI:29105"/>
        <label>1</label>
        <note>catalytic</note>
    </ligand>
</feature>
<dbReference type="GO" id="GO:0006364">
    <property type="term" value="P:rRNA processing"/>
    <property type="evidence" value="ECO:0007669"/>
    <property type="project" value="UniProtKB-UniRule"/>
</dbReference>
<evidence type="ECO:0000256" key="9">
    <source>
        <dbReference type="SAM" id="MobiDB-lite"/>
    </source>
</evidence>
<evidence type="ECO:0000256" key="4">
    <source>
        <dbReference type="ARBA" id="ARBA00022884"/>
    </source>
</evidence>
<dbReference type="PIRSF" id="PIRSF004803">
    <property type="entry name" value="RnjA"/>
    <property type="match status" value="1"/>
</dbReference>
<dbReference type="EC" id="3.1.-.-" evidence="5"/>
<organism evidence="11 12">
    <name type="scientific">Candidatus Niyogibacteria bacterium CG10_big_fil_rev_8_21_14_0_10_42_19</name>
    <dbReference type="NCBI Taxonomy" id="1974725"/>
    <lineage>
        <taxon>Bacteria</taxon>
        <taxon>Candidatus Niyogiibacteriota</taxon>
    </lineage>
</organism>
<keyword evidence="4 5" id="KW-0694">RNA-binding</keyword>
<comment type="cofactor">
    <cofactor evidence="8">
        <name>Ca(2+)</name>
        <dbReference type="ChEBI" id="CHEBI:29108"/>
    </cofactor>
    <text evidence="8">Binds 1 Ca(2+) cation per subunit. Seen in 1 crystal structure, it is not clear if it is physiologically important.</text>
</comment>
<comment type="caution">
    <text evidence="11">The sequence shown here is derived from an EMBL/GenBank/DDBJ whole genome shotgun (WGS) entry which is preliminary data.</text>
</comment>
<dbReference type="CDD" id="cd07714">
    <property type="entry name" value="RNaseJ_MBL-fold"/>
    <property type="match status" value="1"/>
</dbReference>
<keyword evidence="1 5" id="KW-0963">Cytoplasm</keyword>